<feature type="transmembrane region" description="Helical" evidence="6">
    <location>
        <begin position="35"/>
        <end position="55"/>
    </location>
</feature>
<dbReference type="PANTHER" id="PTHR32322">
    <property type="entry name" value="INNER MEMBRANE TRANSPORTER"/>
    <property type="match status" value="1"/>
</dbReference>
<evidence type="ECO:0000256" key="4">
    <source>
        <dbReference type="ARBA" id="ARBA00022989"/>
    </source>
</evidence>
<evidence type="ECO:0000256" key="3">
    <source>
        <dbReference type="ARBA" id="ARBA00022692"/>
    </source>
</evidence>
<feature type="transmembrane region" description="Helical" evidence="6">
    <location>
        <begin position="107"/>
        <end position="130"/>
    </location>
</feature>
<evidence type="ECO:0000256" key="1">
    <source>
        <dbReference type="ARBA" id="ARBA00004141"/>
    </source>
</evidence>
<dbReference type="EMBL" id="CP011502">
    <property type="protein sequence ID" value="ALX04791.1"/>
    <property type="molecule type" value="Genomic_DNA"/>
</dbReference>
<evidence type="ECO:0000256" key="2">
    <source>
        <dbReference type="ARBA" id="ARBA00007362"/>
    </source>
</evidence>
<feature type="domain" description="EamA" evidence="8">
    <location>
        <begin position="166"/>
        <end position="299"/>
    </location>
</feature>
<feature type="transmembrane region" description="Helical" evidence="6">
    <location>
        <begin position="200"/>
        <end position="221"/>
    </location>
</feature>
<dbReference type="Pfam" id="PF00892">
    <property type="entry name" value="EamA"/>
    <property type="match status" value="2"/>
</dbReference>
<proteinExistence type="inferred from homology"/>
<comment type="subcellular location">
    <subcellularLocation>
        <location evidence="1">Membrane</location>
        <topology evidence="1">Multi-pass membrane protein</topology>
    </subcellularLocation>
</comment>
<feature type="transmembrane region" description="Helical" evidence="6">
    <location>
        <begin position="282"/>
        <end position="299"/>
    </location>
</feature>
<evidence type="ECO:0000256" key="6">
    <source>
        <dbReference type="SAM" id="Phobius"/>
    </source>
</evidence>
<dbReference type="GO" id="GO:0016020">
    <property type="term" value="C:membrane"/>
    <property type="evidence" value="ECO:0007669"/>
    <property type="project" value="UniProtKB-SubCell"/>
</dbReference>
<dbReference type="RefSeq" id="WP_067857388.1">
    <property type="nucleotide sequence ID" value="NZ_CP011502.1"/>
</dbReference>
<dbReference type="PATRIC" id="fig|2041.4.peg.1846"/>
<reference evidence="9 10" key="1">
    <citation type="journal article" date="1991" name="Int. J. Syst. Bacteriol.">
        <title>Description of the erythromycin-producing bacterium Arthrobacter sp. strain NRRL B-3381 as Aeromicrobium erythreum gen. nov., sp. nov.</title>
        <authorList>
            <person name="Miller E.S."/>
            <person name="Woese C.R."/>
            <person name="Brenner S."/>
        </authorList>
    </citation>
    <scope>NUCLEOTIDE SEQUENCE [LARGE SCALE GENOMIC DNA]</scope>
    <source>
        <strain evidence="9 10">AR18</strain>
    </source>
</reference>
<organism evidence="9 10">
    <name type="scientific">Aeromicrobium erythreum</name>
    <dbReference type="NCBI Taxonomy" id="2041"/>
    <lineage>
        <taxon>Bacteria</taxon>
        <taxon>Bacillati</taxon>
        <taxon>Actinomycetota</taxon>
        <taxon>Actinomycetes</taxon>
        <taxon>Propionibacteriales</taxon>
        <taxon>Nocardioidaceae</taxon>
        <taxon>Aeromicrobium</taxon>
    </lineage>
</organism>
<evidence type="ECO:0000313" key="9">
    <source>
        <dbReference type="EMBL" id="ALX04791.1"/>
    </source>
</evidence>
<keyword evidence="3 6" id="KW-0812">Transmembrane</keyword>
<sequence>MRDARAVGAVLLASLCFATTGTAQALAEVDASPVAVGLARIALGGVLLGAVAVRLARVPSSSRASTTAEGRGASLLGRLPPAALVAVGATGVVAYQPTFFEGTERNGVAVGTVVALGSAPVVTGVLDALLSRRAPTLRWCVATVLALLGVVCVAGLLDGGASTGAAVLWSVGAGGSYALYTLAAKELLGRGWSAARTMGVLFGVAGVVSLPVLAVLAGAWLLTPAGLVLVVWLGVVTTTVAYLLFGWGLARLPAPEVATLTLAEPLCATLLGVGLLDERLGLVAGVGLLVLAAGLALLATGAREPAAVRGVV</sequence>
<dbReference type="KEGG" id="aer:AERYTH_08815"/>
<feature type="transmembrane region" description="Helical" evidence="6">
    <location>
        <begin position="75"/>
        <end position="95"/>
    </location>
</feature>
<name>A0A0U3TGS8_9ACTN</name>
<feature type="transmembrane region" description="Helical" evidence="6">
    <location>
        <begin position="137"/>
        <end position="157"/>
    </location>
</feature>
<dbReference type="OrthoDB" id="3577499at2"/>
<dbReference type="InterPro" id="IPR050638">
    <property type="entry name" value="AA-Vitamin_Transporters"/>
</dbReference>
<dbReference type="AlphaFoldDB" id="A0A0U3TGS8"/>
<keyword evidence="5 6" id="KW-0472">Membrane</keyword>
<feature type="signal peptide" evidence="7">
    <location>
        <begin position="1"/>
        <end position="25"/>
    </location>
</feature>
<accession>A0A0U3TGS8</accession>
<keyword evidence="4 6" id="KW-1133">Transmembrane helix</keyword>
<evidence type="ECO:0000256" key="7">
    <source>
        <dbReference type="SAM" id="SignalP"/>
    </source>
</evidence>
<dbReference type="STRING" id="2041.AERYTH_08815"/>
<dbReference type="SUPFAM" id="SSF103481">
    <property type="entry name" value="Multidrug resistance efflux transporter EmrE"/>
    <property type="match status" value="2"/>
</dbReference>
<evidence type="ECO:0000256" key="5">
    <source>
        <dbReference type="ARBA" id="ARBA00023136"/>
    </source>
</evidence>
<evidence type="ECO:0000259" key="8">
    <source>
        <dbReference type="Pfam" id="PF00892"/>
    </source>
</evidence>
<evidence type="ECO:0000313" key="10">
    <source>
        <dbReference type="Proteomes" id="UP000067689"/>
    </source>
</evidence>
<dbReference type="Proteomes" id="UP000067689">
    <property type="component" value="Chromosome"/>
</dbReference>
<dbReference type="PANTHER" id="PTHR32322:SF2">
    <property type="entry name" value="EAMA DOMAIN-CONTAINING PROTEIN"/>
    <property type="match status" value="1"/>
</dbReference>
<feature type="domain" description="EamA" evidence="8">
    <location>
        <begin position="7"/>
        <end position="153"/>
    </location>
</feature>
<comment type="similarity">
    <text evidence="2">Belongs to the EamA transporter family.</text>
</comment>
<keyword evidence="10" id="KW-1185">Reference proteome</keyword>
<protein>
    <submittedName>
        <fullName evidence="9">Multidrug transporter</fullName>
    </submittedName>
</protein>
<dbReference type="InterPro" id="IPR037185">
    <property type="entry name" value="EmrE-like"/>
</dbReference>
<keyword evidence="7" id="KW-0732">Signal</keyword>
<feature type="transmembrane region" description="Helical" evidence="6">
    <location>
        <begin position="163"/>
        <end position="180"/>
    </location>
</feature>
<dbReference type="InterPro" id="IPR000620">
    <property type="entry name" value="EamA_dom"/>
</dbReference>
<feature type="chain" id="PRO_5006845632" evidence="7">
    <location>
        <begin position="26"/>
        <end position="312"/>
    </location>
</feature>
<feature type="transmembrane region" description="Helical" evidence="6">
    <location>
        <begin position="227"/>
        <end position="245"/>
    </location>
</feature>
<feature type="transmembrane region" description="Helical" evidence="6">
    <location>
        <begin position="257"/>
        <end position="276"/>
    </location>
</feature>
<gene>
    <name evidence="9" type="ORF">AERYTH_08815</name>
</gene>